<gene>
    <name evidence="2" type="ORF">X777_11291</name>
</gene>
<feature type="non-terminal residue" evidence="2">
    <location>
        <position position="1"/>
    </location>
</feature>
<evidence type="ECO:0000313" key="2">
    <source>
        <dbReference type="EMBL" id="EZA50280.1"/>
    </source>
</evidence>
<dbReference type="PANTHER" id="PTHR45703">
    <property type="entry name" value="DYNEIN HEAVY CHAIN"/>
    <property type="match status" value="1"/>
</dbReference>
<reference evidence="2 3" key="1">
    <citation type="journal article" date="2014" name="Curr. Biol.">
        <title>The genome of the clonal raider ant Cerapachys biroi.</title>
        <authorList>
            <person name="Oxley P.R."/>
            <person name="Ji L."/>
            <person name="Fetter-Pruneda I."/>
            <person name="McKenzie S.K."/>
            <person name="Li C."/>
            <person name="Hu H."/>
            <person name="Zhang G."/>
            <person name="Kronauer D.J."/>
        </authorList>
    </citation>
    <scope>NUCLEOTIDE SEQUENCE [LARGE SCALE GENOMIC DNA]</scope>
</reference>
<dbReference type="STRING" id="2015173.A0A026W2G5"/>
<dbReference type="OMA" id="IANIAQY"/>
<sequence>LFVSPRLEKLHGAFHDLINEIANIAQYLPPLQSWMRVKKRRREDMADVNVATNDRVMFTSLPNWYMDDVHQRLNVILRESFQPLNDYVQELRLRFDSIIRKAQEAHYDAMIVAMHAEKKHSFEGYIAKVEDYNQSIQAINGMWLLVIPCAFIIIKCMPDNEYLMMTRLYQSIAKRDLVIHANELRKFIIDEFVKHHWNYNLEICAIFETIKDRVLNVPQTTRELLELGQYMIRATSTLMVEQQDKITLSLRMMSSLIEMTTLNKHHVQLNNTTVQWLKRIRPIYERCAAMYEQMKFELEENLQEEVVILNTHVEDILIIFRLIIMDDMNDVKRIKEYIEDIRNLVYQLERMEKKAEWINAEETLFQFPLSLYPRIKELKENILPFYALVYRGYQWQRDRDVWLDGPFEYLDVQLIENKLNQYLTDFTKTNKQYKTRIKLQMAINYPYSFAGFVDDPDPFQQPAPLKLCYQLTEDVKWFKQFVPLLTIFRNPAVQQLHWDKMSAIAKFDLTPNAGTTFRKLINMNLMEDLEK</sequence>
<dbReference type="InterPro" id="IPR013602">
    <property type="entry name" value="Dynein_heavy_linker"/>
</dbReference>
<dbReference type="Proteomes" id="UP000053097">
    <property type="component" value="Unassembled WGS sequence"/>
</dbReference>
<evidence type="ECO:0000259" key="1">
    <source>
        <dbReference type="Pfam" id="PF08393"/>
    </source>
</evidence>
<dbReference type="OrthoDB" id="424310at2759"/>
<evidence type="ECO:0000313" key="3">
    <source>
        <dbReference type="Proteomes" id="UP000053097"/>
    </source>
</evidence>
<proteinExistence type="predicted"/>
<name>A0A026W2G5_OOCBI</name>
<protein>
    <submittedName>
        <fullName evidence="2">Dynein heavy chain 12, axonemal</fullName>
    </submittedName>
</protein>
<dbReference type="InterPro" id="IPR026983">
    <property type="entry name" value="DHC"/>
</dbReference>
<dbReference type="GO" id="GO:0045505">
    <property type="term" value="F:dynein intermediate chain binding"/>
    <property type="evidence" value="ECO:0007669"/>
    <property type="project" value="InterPro"/>
</dbReference>
<keyword evidence="3" id="KW-1185">Reference proteome</keyword>
<dbReference type="Pfam" id="PF08393">
    <property type="entry name" value="DHC_N2"/>
    <property type="match status" value="1"/>
</dbReference>
<dbReference type="GO" id="GO:0051959">
    <property type="term" value="F:dynein light intermediate chain binding"/>
    <property type="evidence" value="ECO:0007669"/>
    <property type="project" value="InterPro"/>
</dbReference>
<dbReference type="GO" id="GO:0007018">
    <property type="term" value="P:microtubule-based movement"/>
    <property type="evidence" value="ECO:0007669"/>
    <property type="project" value="InterPro"/>
</dbReference>
<accession>A0A026W2G5</accession>
<dbReference type="AlphaFoldDB" id="A0A026W2G5"/>
<dbReference type="GO" id="GO:0030286">
    <property type="term" value="C:dynein complex"/>
    <property type="evidence" value="ECO:0007669"/>
    <property type="project" value="InterPro"/>
</dbReference>
<feature type="domain" description="Dynein heavy chain linker" evidence="1">
    <location>
        <begin position="376"/>
        <end position="528"/>
    </location>
</feature>
<dbReference type="PANTHER" id="PTHR45703:SF1">
    <property type="entry name" value="DYNEINS HEAVY CHAIN"/>
    <property type="match status" value="1"/>
</dbReference>
<dbReference type="EMBL" id="KK107465">
    <property type="protein sequence ID" value="EZA50280.1"/>
    <property type="molecule type" value="Genomic_DNA"/>
</dbReference>
<organism evidence="2 3">
    <name type="scientific">Ooceraea biroi</name>
    <name type="common">Clonal raider ant</name>
    <name type="synonym">Cerapachys biroi</name>
    <dbReference type="NCBI Taxonomy" id="2015173"/>
    <lineage>
        <taxon>Eukaryota</taxon>
        <taxon>Metazoa</taxon>
        <taxon>Ecdysozoa</taxon>
        <taxon>Arthropoda</taxon>
        <taxon>Hexapoda</taxon>
        <taxon>Insecta</taxon>
        <taxon>Pterygota</taxon>
        <taxon>Neoptera</taxon>
        <taxon>Endopterygota</taxon>
        <taxon>Hymenoptera</taxon>
        <taxon>Apocrita</taxon>
        <taxon>Aculeata</taxon>
        <taxon>Formicoidea</taxon>
        <taxon>Formicidae</taxon>
        <taxon>Dorylinae</taxon>
        <taxon>Ooceraea</taxon>
    </lineage>
</organism>